<feature type="transmembrane region" description="Helical" evidence="17">
    <location>
        <begin position="27"/>
        <end position="48"/>
    </location>
</feature>
<keyword evidence="3" id="KW-1003">Cell membrane</keyword>
<keyword evidence="7" id="KW-0159">Chromosome partition</keyword>
<dbReference type="Pfam" id="PF01580">
    <property type="entry name" value="FtsK_SpoIIIE"/>
    <property type="match status" value="1"/>
</dbReference>
<keyword evidence="5 17" id="KW-0812">Transmembrane</keyword>
<evidence type="ECO:0000256" key="1">
    <source>
        <dbReference type="ARBA" id="ARBA00004651"/>
    </source>
</evidence>
<feature type="region of interest" description="Disordered" evidence="16">
    <location>
        <begin position="1"/>
        <end position="20"/>
    </location>
</feature>
<dbReference type="InterPro" id="IPR036390">
    <property type="entry name" value="WH_DNA-bd_sf"/>
</dbReference>
<dbReference type="InterPro" id="IPR002543">
    <property type="entry name" value="FtsK_dom"/>
</dbReference>
<dbReference type="InterPro" id="IPR027417">
    <property type="entry name" value="P-loop_NTPase"/>
</dbReference>
<feature type="transmembrane region" description="Helical" evidence="17">
    <location>
        <begin position="157"/>
        <end position="179"/>
    </location>
</feature>
<dbReference type="Pfam" id="PF09397">
    <property type="entry name" value="FtsK_gamma"/>
    <property type="match status" value="1"/>
</dbReference>
<comment type="caution">
    <text evidence="19">The sequence shown here is derived from an EMBL/GenBank/DDBJ whole genome shotgun (WGS) entry which is preliminary data.</text>
</comment>
<gene>
    <name evidence="19" type="ORF">IAA60_06915</name>
</gene>
<evidence type="ECO:0000256" key="3">
    <source>
        <dbReference type="ARBA" id="ARBA00022475"/>
    </source>
</evidence>
<dbReference type="GO" id="GO:0005524">
    <property type="term" value="F:ATP binding"/>
    <property type="evidence" value="ECO:0007669"/>
    <property type="project" value="UniProtKB-UniRule"/>
</dbReference>
<dbReference type="GO" id="GO:0005886">
    <property type="term" value="C:plasma membrane"/>
    <property type="evidence" value="ECO:0007669"/>
    <property type="project" value="UniProtKB-SubCell"/>
</dbReference>
<dbReference type="Gene3D" id="1.10.10.10">
    <property type="entry name" value="Winged helix-like DNA-binding domain superfamily/Winged helix DNA-binding domain"/>
    <property type="match status" value="1"/>
</dbReference>
<reference evidence="19" key="1">
    <citation type="submission" date="2020-10" db="EMBL/GenBank/DDBJ databases">
        <authorList>
            <person name="Gilroy R."/>
        </authorList>
    </citation>
    <scope>NUCLEOTIDE SEQUENCE</scope>
    <source>
        <strain evidence="19">CHK181-108</strain>
    </source>
</reference>
<keyword evidence="4" id="KW-0132">Cell division</keyword>
<dbReference type="SMART" id="SM00843">
    <property type="entry name" value="Ftsk_gamma"/>
    <property type="match status" value="1"/>
</dbReference>
<reference evidence="19" key="2">
    <citation type="journal article" date="2021" name="PeerJ">
        <title>Extensive microbial diversity within the chicken gut microbiome revealed by metagenomics and culture.</title>
        <authorList>
            <person name="Gilroy R."/>
            <person name="Ravi A."/>
            <person name="Getino M."/>
            <person name="Pursley I."/>
            <person name="Horton D.L."/>
            <person name="Alikhan N.F."/>
            <person name="Baker D."/>
            <person name="Gharbi K."/>
            <person name="Hall N."/>
            <person name="Watson M."/>
            <person name="Adriaenssens E.M."/>
            <person name="Foster-Nyarko E."/>
            <person name="Jarju S."/>
            <person name="Secka A."/>
            <person name="Antonio M."/>
            <person name="Oren A."/>
            <person name="Chaudhuri R.R."/>
            <person name="La Ragione R."/>
            <person name="Hildebrand F."/>
            <person name="Pallen M.J."/>
        </authorList>
    </citation>
    <scope>NUCLEOTIDE SEQUENCE</scope>
    <source>
        <strain evidence="19">CHK181-108</strain>
    </source>
</reference>
<dbReference type="SUPFAM" id="SSF52540">
    <property type="entry name" value="P-loop containing nucleoside triphosphate hydrolases"/>
    <property type="match status" value="1"/>
</dbReference>
<evidence type="ECO:0000256" key="8">
    <source>
        <dbReference type="ARBA" id="ARBA00022840"/>
    </source>
</evidence>
<comment type="subcellular location">
    <subcellularLocation>
        <location evidence="1">Cell membrane</location>
        <topology evidence="1">Multi-pass membrane protein</topology>
    </subcellularLocation>
</comment>
<dbReference type="CDD" id="cd01127">
    <property type="entry name" value="TrwB_TraG_TraD_VirD4"/>
    <property type="match status" value="1"/>
</dbReference>
<accession>A0A9D1H4N0</accession>
<dbReference type="AlphaFoldDB" id="A0A9D1H4N0"/>
<evidence type="ECO:0000256" key="17">
    <source>
        <dbReference type="SAM" id="Phobius"/>
    </source>
</evidence>
<proteinExistence type="inferred from homology"/>
<name>A0A9D1H4N0_9FIRM</name>
<protein>
    <submittedName>
        <fullName evidence="19">DNA translocase FtsK</fullName>
    </submittedName>
</protein>
<evidence type="ECO:0000256" key="12">
    <source>
        <dbReference type="ARBA" id="ARBA00023306"/>
    </source>
</evidence>
<dbReference type="InterPro" id="IPR041027">
    <property type="entry name" value="FtsK_alpha"/>
</dbReference>
<dbReference type="Gene3D" id="3.40.50.300">
    <property type="entry name" value="P-loop containing nucleotide triphosphate hydrolases"/>
    <property type="match status" value="1"/>
</dbReference>
<evidence type="ECO:0000256" key="4">
    <source>
        <dbReference type="ARBA" id="ARBA00022618"/>
    </source>
</evidence>
<feature type="domain" description="FtsK" evidence="18">
    <location>
        <begin position="471"/>
        <end position="662"/>
    </location>
</feature>
<feature type="transmembrane region" description="Helical" evidence="17">
    <location>
        <begin position="60"/>
        <end position="83"/>
    </location>
</feature>
<dbReference type="PANTHER" id="PTHR22683">
    <property type="entry name" value="SPORULATION PROTEIN RELATED"/>
    <property type="match status" value="1"/>
</dbReference>
<dbReference type="InterPro" id="IPR018541">
    <property type="entry name" value="Ftsk_gamma"/>
</dbReference>
<dbReference type="Pfam" id="PF17854">
    <property type="entry name" value="FtsK_alpha"/>
    <property type="match status" value="1"/>
</dbReference>
<evidence type="ECO:0000259" key="18">
    <source>
        <dbReference type="PROSITE" id="PS50901"/>
    </source>
</evidence>
<organism evidence="19 20">
    <name type="scientific">Candidatus Ornithomonoglobus intestinigallinarum</name>
    <dbReference type="NCBI Taxonomy" id="2840894"/>
    <lineage>
        <taxon>Bacteria</taxon>
        <taxon>Bacillati</taxon>
        <taxon>Bacillota</taxon>
        <taxon>Clostridia</taxon>
        <taxon>Candidatus Ornithomonoglobus</taxon>
    </lineage>
</organism>
<keyword evidence="8 15" id="KW-0067">ATP-binding</keyword>
<evidence type="ECO:0000256" key="13">
    <source>
        <dbReference type="ARBA" id="ARBA00024986"/>
    </source>
</evidence>
<dbReference type="GO" id="GO:0051301">
    <property type="term" value="P:cell division"/>
    <property type="evidence" value="ECO:0007669"/>
    <property type="project" value="UniProtKB-KW"/>
</dbReference>
<dbReference type="SUPFAM" id="SSF46785">
    <property type="entry name" value="Winged helix' DNA-binding domain"/>
    <property type="match status" value="1"/>
</dbReference>
<dbReference type="InterPro" id="IPR050206">
    <property type="entry name" value="FtsK/SpoIIIE/SftA"/>
</dbReference>
<keyword evidence="12" id="KW-0131">Cell cycle</keyword>
<evidence type="ECO:0000256" key="9">
    <source>
        <dbReference type="ARBA" id="ARBA00022989"/>
    </source>
</evidence>
<evidence type="ECO:0000256" key="15">
    <source>
        <dbReference type="PROSITE-ProRule" id="PRU00289"/>
    </source>
</evidence>
<comment type="similarity">
    <text evidence="2">Belongs to the FtsK/SpoIIIE/SftA family.</text>
</comment>
<evidence type="ECO:0000256" key="14">
    <source>
        <dbReference type="ARBA" id="ARBA00025923"/>
    </source>
</evidence>
<keyword evidence="9 17" id="KW-1133">Transmembrane helix</keyword>
<dbReference type="SMART" id="SM00382">
    <property type="entry name" value="AAA"/>
    <property type="match status" value="1"/>
</dbReference>
<comment type="subunit">
    <text evidence="14">Homohexamer. Forms a ring that surrounds DNA.</text>
</comment>
<evidence type="ECO:0000313" key="19">
    <source>
        <dbReference type="EMBL" id="HIT85617.1"/>
    </source>
</evidence>
<dbReference type="GO" id="GO:0003677">
    <property type="term" value="F:DNA binding"/>
    <property type="evidence" value="ECO:0007669"/>
    <property type="project" value="UniProtKB-KW"/>
</dbReference>
<evidence type="ECO:0000256" key="5">
    <source>
        <dbReference type="ARBA" id="ARBA00022692"/>
    </source>
</evidence>
<comment type="function">
    <text evidence="13">Essential cell division protein that coordinates cell division and chromosome segregation. The N-terminus is involved in assembly of the cell-division machinery. The C-terminus functions as a DNA motor that moves dsDNA in an ATP-dependent manner towards the dif recombination site, which is located within the replication terminus region. Required for activation of the Xer recombinase, allowing activation of chromosome unlinking by recombination.</text>
</comment>
<evidence type="ECO:0000256" key="6">
    <source>
        <dbReference type="ARBA" id="ARBA00022741"/>
    </source>
</evidence>
<dbReference type="Gene3D" id="3.30.980.40">
    <property type="match status" value="1"/>
</dbReference>
<feature type="binding site" evidence="15">
    <location>
        <begin position="489"/>
        <end position="496"/>
    </location>
    <ligand>
        <name>ATP</name>
        <dbReference type="ChEBI" id="CHEBI:30616"/>
    </ligand>
</feature>
<evidence type="ECO:0000256" key="10">
    <source>
        <dbReference type="ARBA" id="ARBA00023125"/>
    </source>
</evidence>
<feature type="compositionally biased region" description="Basic and acidic residues" evidence="16">
    <location>
        <begin position="283"/>
        <end position="293"/>
    </location>
</feature>
<feature type="compositionally biased region" description="Basic residues" evidence="16">
    <location>
        <begin position="1"/>
        <end position="19"/>
    </location>
</feature>
<keyword evidence="6 15" id="KW-0547">Nucleotide-binding</keyword>
<dbReference type="InterPro" id="IPR025199">
    <property type="entry name" value="FtsK_4TM"/>
</dbReference>
<dbReference type="Pfam" id="PF13491">
    <property type="entry name" value="FtsK_4TM"/>
    <property type="match status" value="1"/>
</dbReference>
<feature type="transmembrane region" description="Helical" evidence="17">
    <location>
        <begin position="95"/>
        <end position="117"/>
    </location>
</feature>
<keyword evidence="10" id="KW-0238">DNA-binding</keyword>
<feature type="region of interest" description="Disordered" evidence="16">
    <location>
        <begin position="230"/>
        <end position="325"/>
    </location>
</feature>
<dbReference type="GO" id="GO:0007059">
    <property type="term" value="P:chromosome segregation"/>
    <property type="evidence" value="ECO:0007669"/>
    <property type="project" value="UniProtKB-KW"/>
</dbReference>
<evidence type="ECO:0000256" key="11">
    <source>
        <dbReference type="ARBA" id="ARBA00023136"/>
    </source>
</evidence>
<feature type="transmembrane region" description="Helical" evidence="17">
    <location>
        <begin position="129"/>
        <end position="150"/>
    </location>
</feature>
<feature type="compositionally biased region" description="Acidic residues" evidence="16">
    <location>
        <begin position="260"/>
        <end position="273"/>
    </location>
</feature>
<keyword evidence="11 17" id="KW-0472">Membrane</keyword>
<evidence type="ECO:0000256" key="2">
    <source>
        <dbReference type="ARBA" id="ARBA00006474"/>
    </source>
</evidence>
<dbReference type="PANTHER" id="PTHR22683:SF41">
    <property type="entry name" value="DNA TRANSLOCASE FTSK"/>
    <property type="match status" value="1"/>
</dbReference>
<evidence type="ECO:0000256" key="7">
    <source>
        <dbReference type="ARBA" id="ARBA00022829"/>
    </source>
</evidence>
<dbReference type="InterPro" id="IPR036388">
    <property type="entry name" value="WH-like_DNA-bd_sf"/>
</dbReference>
<dbReference type="InterPro" id="IPR003593">
    <property type="entry name" value="AAA+_ATPase"/>
</dbReference>
<dbReference type="Proteomes" id="UP000824165">
    <property type="component" value="Unassembled WGS sequence"/>
</dbReference>
<dbReference type="PROSITE" id="PS50901">
    <property type="entry name" value="FTSK"/>
    <property type="match status" value="1"/>
</dbReference>
<evidence type="ECO:0000256" key="16">
    <source>
        <dbReference type="SAM" id="MobiDB-lite"/>
    </source>
</evidence>
<sequence>MAQTKKKTASKKSASKKSAQKSTQTNVMPVYIITTGLLALFLGIFMYVDTGSGGIINEAIRSFFCGMFGRMGMLFPLICLGLMIYMSKTRSVKRFWIKALLSVLALLNTSAIAGLMAKGTVDTAFALGAYELSGGGLLGTGVAVFMTSLFQQAASYIILIITLILLASFISGVSLFGLMGRQLKKLMGNAGGKYSEFKDKYADMREERKKEKIPEAVSVANDFAAEMNRAPSGIKFEAPEDNELPAPKRRRKASPKKEAESDELPFNDAETTEIAESNGIDEVFAKLSDKTPKTETSAEAAAQKQEKAKKRADSITEAEEKEFHDELDSALAVPAKEYVYPPIELLDPPKKASGDIRDELRTTAEKLIRVLDDFGVKAKLLQVTQGPSVTRFEIQPDTGIKLSKISGLADDIALNLAVSTVLVAPVQGKAAVGIEIPNNSISAVTIREMLESSKFKSAKSKLTVALGKDIGGNVVVADIAKMPHVLIAGATGSGKSVCVNAIITSLLYKSSPDEVKLILIDPKVVELGVYNGIPHLLIPVVTDPKKAAGALNWAVSEMMRRYDLFKNTGVRKLESYNELMESRGEEKIPQLVIIIDELADLMMVAAKEVEDYICRLAQLARAAGIHLIIATQRPSVDVITGLIKANIPSRIAFAVSSQIDSRTILNKGGAEKLLGRGDMLYSPMGAMETTRIQGAFVTDRETERIVDFVKENSEENHYSEELEEHIERCATGENGVTPDTEEEGDALLPDAIGLAVELGKISTSMIQRRLGVGYARAGRIVDQMEARGIVSAANGSKPRDVLIGHADLAAVTGGAGTPPEDGGEF</sequence>
<dbReference type="EMBL" id="DVLU01000066">
    <property type="protein sequence ID" value="HIT85617.1"/>
    <property type="molecule type" value="Genomic_DNA"/>
</dbReference>
<evidence type="ECO:0000313" key="20">
    <source>
        <dbReference type="Proteomes" id="UP000824165"/>
    </source>
</evidence>